<proteinExistence type="predicted"/>
<sequence>MDPIESSDSPPCPLAPILEHLEALVRPVWNGGMAVEWSPEEIAEVGANLDLVWSQLKKIPLPAKC</sequence>
<protein>
    <submittedName>
        <fullName evidence="1">Uncharacterized protein</fullName>
    </submittedName>
</protein>
<reference evidence="1 2" key="1">
    <citation type="submission" date="2018-01" db="EMBL/GenBank/DDBJ databases">
        <title>G. obscuriglobus.</title>
        <authorList>
            <person name="Franke J."/>
            <person name="Blomberg W."/>
            <person name="Selmecki A."/>
        </authorList>
    </citation>
    <scope>NUCLEOTIDE SEQUENCE [LARGE SCALE GENOMIC DNA]</scope>
    <source>
        <strain evidence="1 2">DSM 5831</strain>
    </source>
</reference>
<name>A0A2Z3H0M1_9BACT</name>
<keyword evidence="2" id="KW-1185">Reference proteome</keyword>
<organism evidence="1 2">
    <name type="scientific">Gemmata obscuriglobus</name>
    <dbReference type="NCBI Taxonomy" id="114"/>
    <lineage>
        <taxon>Bacteria</taxon>
        <taxon>Pseudomonadati</taxon>
        <taxon>Planctomycetota</taxon>
        <taxon>Planctomycetia</taxon>
        <taxon>Gemmatales</taxon>
        <taxon>Gemmataceae</taxon>
        <taxon>Gemmata</taxon>
    </lineage>
</organism>
<evidence type="ECO:0000313" key="1">
    <source>
        <dbReference type="EMBL" id="AWM37872.1"/>
    </source>
</evidence>
<evidence type="ECO:0000313" key="2">
    <source>
        <dbReference type="Proteomes" id="UP000245802"/>
    </source>
</evidence>
<dbReference type="AlphaFoldDB" id="A0A2Z3H0M1"/>
<dbReference type="EMBL" id="CP025958">
    <property type="protein sequence ID" value="AWM37872.1"/>
    <property type="molecule type" value="Genomic_DNA"/>
</dbReference>
<dbReference type="KEGG" id="gog:C1280_13270"/>
<dbReference type="Proteomes" id="UP000245802">
    <property type="component" value="Chromosome"/>
</dbReference>
<accession>A0A2Z3H0M1</accession>
<gene>
    <name evidence="1" type="ORF">C1280_13270</name>
</gene>